<feature type="repeat" description="TPR" evidence="1">
    <location>
        <begin position="272"/>
        <end position="305"/>
    </location>
</feature>
<dbReference type="InterPro" id="IPR039190">
    <property type="entry name" value="TTC14"/>
</dbReference>
<dbReference type="PANTHER" id="PTHR23184:SF9">
    <property type="entry name" value="TETRATRICOPEPTIDE REPEAT PROTEIN 14"/>
    <property type="match status" value="1"/>
</dbReference>
<dbReference type="PROSITE" id="PS50293">
    <property type="entry name" value="TPR_REGION"/>
    <property type="match status" value="1"/>
</dbReference>
<dbReference type="SMART" id="SM00316">
    <property type="entry name" value="S1"/>
    <property type="match status" value="1"/>
</dbReference>
<dbReference type="PANTHER" id="PTHR23184">
    <property type="entry name" value="TETRATRICOPEPTIDE REPEAT PROTEIN 14"/>
    <property type="match status" value="1"/>
</dbReference>
<dbReference type="SMART" id="SM00028">
    <property type="entry name" value="TPR"/>
    <property type="match status" value="3"/>
</dbReference>
<feature type="domain" description="S1 motif" evidence="3">
    <location>
        <begin position="94"/>
        <end position="175"/>
    </location>
</feature>
<feature type="compositionally biased region" description="Basic and acidic residues" evidence="2">
    <location>
        <begin position="461"/>
        <end position="478"/>
    </location>
</feature>
<evidence type="ECO:0000313" key="4">
    <source>
        <dbReference type="EMBL" id="CAL5132984.1"/>
    </source>
</evidence>
<feature type="compositionally biased region" description="Basic and acidic residues" evidence="2">
    <location>
        <begin position="711"/>
        <end position="720"/>
    </location>
</feature>
<evidence type="ECO:0000256" key="2">
    <source>
        <dbReference type="SAM" id="MobiDB-lite"/>
    </source>
</evidence>
<dbReference type="SUPFAM" id="SSF48452">
    <property type="entry name" value="TPR-like"/>
    <property type="match status" value="1"/>
</dbReference>
<feature type="compositionally biased region" description="Low complexity" evidence="2">
    <location>
        <begin position="829"/>
        <end position="844"/>
    </location>
</feature>
<dbReference type="SUPFAM" id="SSF50249">
    <property type="entry name" value="Nucleic acid-binding proteins"/>
    <property type="match status" value="1"/>
</dbReference>
<feature type="compositionally biased region" description="Low complexity" evidence="2">
    <location>
        <begin position="405"/>
        <end position="420"/>
    </location>
</feature>
<dbReference type="InterPro" id="IPR019734">
    <property type="entry name" value="TPR_rpt"/>
</dbReference>
<evidence type="ECO:0000313" key="5">
    <source>
        <dbReference type="Proteomes" id="UP001497525"/>
    </source>
</evidence>
<feature type="compositionally biased region" description="Basic residues" evidence="2">
    <location>
        <begin position="744"/>
        <end position="763"/>
    </location>
</feature>
<feature type="compositionally biased region" description="Gly residues" evidence="2">
    <location>
        <begin position="647"/>
        <end position="658"/>
    </location>
</feature>
<evidence type="ECO:0000259" key="3">
    <source>
        <dbReference type="PROSITE" id="PS50126"/>
    </source>
</evidence>
<dbReference type="GO" id="GO:0003676">
    <property type="term" value="F:nucleic acid binding"/>
    <property type="evidence" value="ECO:0007669"/>
    <property type="project" value="InterPro"/>
</dbReference>
<dbReference type="AlphaFoldDB" id="A0AAV2T797"/>
<feature type="region of interest" description="Disordered" evidence="2">
    <location>
        <begin position="602"/>
        <end position="811"/>
    </location>
</feature>
<feature type="compositionally biased region" description="Polar residues" evidence="2">
    <location>
        <begin position="860"/>
        <end position="870"/>
    </location>
</feature>
<feature type="repeat" description="TPR" evidence="1">
    <location>
        <begin position="306"/>
        <end position="339"/>
    </location>
</feature>
<feature type="compositionally biased region" description="Polar residues" evidence="2">
    <location>
        <begin position="886"/>
        <end position="896"/>
    </location>
</feature>
<comment type="caution">
    <text evidence="4">The sequence shown here is derived from an EMBL/GenBank/DDBJ whole genome shotgun (WGS) entry which is preliminary data.</text>
</comment>
<dbReference type="Pfam" id="PF13414">
    <property type="entry name" value="TPR_11"/>
    <property type="match status" value="1"/>
</dbReference>
<organism evidence="4 5">
    <name type="scientific">Calicophoron daubneyi</name>
    <name type="common">Rumen fluke</name>
    <name type="synonym">Paramphistomum daubneyi</name>
    <dbReference type="NCBI Taxonomy" id="300641"/>
    <lineage>
        <taxon>Eukaryota</taxon>
        <taxon>Metazoa</taxon>
        <taxon>Spiralia</taxon>
        <taxon>Lophotrochozoa</taxon>
        <taxon>Platyhelminthes</taxon>
        <taxon>Trematoda</taxon>
        <taxon>Digenea</taxon>
        <taxon>Plagiorchiida</taxon>
        <taxon>Pronocephalata</taxon>
        <taxon>Paramphistomoidea</taxon>
        <taxon>Paramphistomidae</taxon>
        <taxon>Calicophoron</taxon>
    </lineage>
</organism>
<feature type="compositionally biased region" description="Basic and acidic residues" evidence="2">
    <location>
        <begin position="906"/>
        <end position="922"/>
    </location>
</feature>
<dbReference type="EMBL" id="CAXLJL010000145">
    <property type="protein sequence ID" value="CAL5132984.1"/>
    <property type="molecule type" value="Genomic_DNA"/>
</dbReference>
<reference evidence="4" key="1">
    <citation type="submission" date="2024-06" db="EMBL/GenBank/DDBJ databases">
        <authorList>
            <person name="Liu X."/>
            <person name="Lenzi L."/>
            <person name="Haldenby T S."/>
            <person name="Uol C."/>
        </authorList>
    </citation>
    <scope>NUCLEOTIDE SEQUENCE</scope>
</reference>
<feature type="compositionally biased region" description="Gly residues" evidence="2">
    <location>
        <begin position="676"/>
        <end position="685"/>
    </location>
</feature>
<name>A0AAV2T797_CALDB</name>
<proteinExistence type="predicted"/>
<sequence length="953" mass="106231">MATFGAKLEHLLSSRAEIISRMHRPPPAEGNDLEHLLGLPPGSGPATMAPPANVPIWPDEQSATFCAVTPPIETFMDVPDEIRREQFFATARRDDILIGVVSVIQDSGLVITILAYDQGPRRDFDGLKLTGFCPLRQLPRYNAHGNALDAFQIGDKVRVFILDVHGTGRLILSMNSKMLSRDLYGDLKLGIITDDDLPLHYKKLQNLDGKSYEAYLDSTPQFRNPDGLQVLCARMGIPRSSACSLLTCFSKIRLPKSEMACELRRTQLLAFSMKHVAQGVKYFKEGRNTEALQCYNFAIEVEPTNPDAYVARGALYASIGTYTKAVEDLEKSLELQPNHANAKNYLGQTLVAYAGEISRKDPTKAEQLLQRALKLDPDNNEARDALKELPVTNITNTSGNREASLRSWSRSPSPNRSGRGQLRRERSPLSPSAGGSRSAAGGSGYASHMERSRAALEQLVEEDRTRRAAKEANRHGRGNDQSPVGFYSPGRSQERRRNADYSREDSGRIIRCKDDEDTNERGRREESWKRAREDDGRDTSKRSRTEAEAEYRSNRRVFTPPRNAREGEHGSLTVYENENDLPMTSKSLQERVQARLRAIERRHQIEEGNAPPAPEGQNGPGPVNDKSNDVPMAVSDEFPPNESPRGGYQGHWRGGGPGNFDRRSGSGFPRPDYYGNRGGSGYYGRGRGRIAPRWRGQWDDYRGRRPNWHTSRFDDRRRDGPGAGGFDRRRRRFAPSGSADRSPRSSRSRSRSRSRPSKSRSRSYSRSARSSSNSPSPIRPGNRGRVISRARVKTPALAPLTNAKRSDSDENLAELDQFVAQLKAKRQMEQQFQQQQMHYMAQMQENLPPYPGPQRPPDGESSSPTAQQHQYQEETDESTRLDQDDSMNAQDASSPPNDEPPAQPSPEDHPFDANHSGDENYIEHPSPPASPAAAPDEDSSHNDLAAVAAATAE</sequence>
<feature type="compositionally biased region" description="Basic and acidic residues" evidence="2">
    <location>
        <begin position="492"/>
        <end position="553"/>
    </location>
</feature>
<dbReference type="InterPro" id="IPR011990">
    <property type="entry name" value="TPR-like_helical_dom_sf"/>
</dbReference>
<dbReference type="Gene3D" id="1.25.40.10">
    <property type="entry name" value="Tetratricopeptide repeat domain"/>
    <property type="match status" value="1"/>
</dbReference>
<evidence type="ECO:0000256" key="1">
    <source>
        <dbReference type="PROSITE-ProRule" id="PRU00339"/>
    </source>
</evidence>
<dbReference type="InterPro" id="IPR012340">
    <property type="entry name" value="NA-bd_OB-fold"/>
</dbReference>
<feature type="compositionally biased region" description="Low complexity" evidence="2">
    <location>
        <begin position="764"/>
        <end position="780"/>
    </location>
</feature>
<gene>
    <name evidence="4" type="ORF">CDAUBV1_LOCUS6281</name>
</gene>
<feature type="region of interest" description="Disordered" evidence="2">
    <location>
        <begin position="828"/>
        <end position="953"/>
    </location>
</feature>
<dbReference type="InterPro" id="IPR003029">
    <property type="entry name" value="S1_domain"/>
</dbReference>
<feature type="compositionally biased region" description="Polar residues" evidence="2">
    <location>
        <begin position="392"/>
        <end position="401"/>
    </location>
</feature>
<dbReference type="PROSITE" id="PS50005">
    <property type="entry name" value="TPR"/>
    <property type="match status" value="2"/>
</dbReference>
<dbReference type="PROSITE" id="PS50126">
    <property type="entry name" value="S1"/>
    <property type="match status" value="1"/>
</dbReference>
<protein>
    <recommendedName>
        <fullName evidence="3">S1 motif domain-containing protein</fullName>
    </recommendedName>
</protein>
<keyword evidence="1" id="KW-0802">TPR repeat</keyword>
<accession>A0AAV2T797</accession>
<dbReference type="Proteomes" id="UP001497525">
    <property type="component" value="Unassembled WGS sequence"/>
</dbReference>
<dbReference type="Gene3D" id="2.40.50.140">
    <property type="entry name" value="Nucleic acid-binding proteins"/>
    <property type="match status" value="1"/>
</dbReference>
<feature type="region of interest" description="Disordered" evidence="2">
    <location>
        <begin position="384"/>
        <end position="572"/>
    </location>
</feature>